<dbReference type="InterPro" id="IPR049503">
    <property type="entry name" value="AbiJ_NTD4"/>
</dbReference>
<proteinExistence type="predicted"/>
<reference evidence="2" key="1">
    <citation type="submission" date="2024-05" db="EMBL/GenBank/DDBJ databases">
        <title>Isolation and characterization of Sporomusa carbonis sp. nov., a carboxydotrophic hydrogenogen in the genus of Sporomusa isolated from a charcoal burning pile.</title>
        <authorList>
            <person name="Boeer T."/>
            <person name="Rosenbaum F."/>
            <person name="Eysell L."/>
            <person name="Mueller V."/>
            <person name="Daniel R."/>
            <person name="Poehlein A."/>
        </authorList>
    </citation>
    <scope>NUCLEOTIDE SEQUENCE [LARGE SCALE GENOMIC DNA]</scope>
    <source>
        <strain evidence="2">DSM 3132</strain>
    </source>
</reference>
<dbReference type="Pfam" id="PF18863">
    <property type="entry name" value="AbiJ_NTD4"/>
    <property type="match status" value="1"/>
</dbReference>
<dbReference type="Proteomes" id="UP000216052">
    <property type="component" value="Chromosome"/>
</dbReference>
<protein>
    <recommendedName>
        <fullName evidence="1">HEPN AbiJ-N-terminal domain-containing protein</fullName>
    </recommendedName>
</protein>
<name>A0ABZ3IZN3_SPOA4</name>
<evidence type="ECO:0000313" key="3">
    <source>
        <dbReference type="Proteomes" id="UP000216052"/>
    </source>
</evidence>
<gene>
    <name evidence="2" type="ORF">SPACI_016030</name>
</gene>
<evidence type="ECO:0000259" key="1">
    <source>
        <dbReference type="Pfam" id="PF18863"/>
    </source>
</evidence>
<organism evidence="2 3">
    <name type="scientific">Sporomusa acidovorans (strain ATCC 49682 / DSM 3132 / Mol)</name>
    <dbReference type="NCBI Taxonomy" id="1123286"/>
    <lineage>
        <taxon>Bacteria</taxon>
        <taxon>Bacillati</taxon>
        <taxon>Bacillota</taxon>
        <taxon>Negativicutes</taxon>
        <taxon>Selenomonadales</taxon>
        <taxon>Sporomusaceae</taxon>
        <taxon>Sporomusa</taxon>
    </lineage>
</organism>
<feature type="domain" description="HEPN AbiJ-N-terminal" evidence="1">
    <location>
        <begin position="3"/>
        <end position="77"/>
    </location>
</feature>
<evidence type="ECO:0000313" key="2">
    <source>
        <dbReference type="EMBL" id="XFO71569.1"/>
    </source>
</evidence>
<accession>A0ABZ3IZN3</accession>
<sequence length="200" mass="23057">MKKLKEIFSKNDWFFVYDFIEKYLDLESESSKITANDLAKEINRILEEEKSGYRIIKRLVVPITNEQELKSLHKATKTKYDAVNVHMNKALLLYSRRKNPDYENSIKESISTIEALCCIITEKNKASLGDALKKIDDRGLGLHKALKSAINQLYGYTSDENGIRHAGIDFKGAFSEDAKYMLVSCSVFVNYIIEKWEKNI</sequence>
<dbReference type="EMBL" id="CP155571">
    <property type="protein sequence ID" value="XFO71569.1"/>
    <property type="molecule type" value="Genomic_DNA"/>
</dbReference>
<keyword evidence="3" id="KW-1185">Reference proteome</keyword>